<organism evidence="6 7">
    <name type="scientific">Teladorsagia circumcincta</name>
    <name type="common">Brown stomach worm</name>
    <name type="synonym">Ostertagia circumcincta</name>
    <dbReference type="NCBI Taxonomy" id="45464"/>
    <lineage>
        <taxon>Eukaryota</taxon>
        <taxon>Metazoa</taxon>
        <taxon>Ecdysozoa</taxon>
        <taxon>Nematoda</taxon>
        <taxon>Chromadorea</taxon>
        <taxon>Rhabditida</taxon>
        <taxon>Rhabditina</taxon>
        <taxon>Rhabditomorpha</taxon>
        <taxon>Strongyloidea</taxon>
        <taxon>Trichostrongylidae</taxon>
        <taxon>Teladorsagia</taxon>
    </lineage>
</organism>
<comment type="catalytic activity">
    <reaction evidence="5">
        <text>L-glutamine + H2O = L-glutamate + NH4(+)</text>
        <dbReference type="Rhea" id="RHEA:15889"/>
        <dbReference type="ChEBI" id="CHEBI:15377"/>
        <dbReference type="ChEBI" id="CHEBI:28938"/>
        <dbReference type="ChEBI" id="CHEBI:29985"/>
        <dbReference type="ChEBI" id="CHEBI:58359"/>
        <dbReference type="EC" id="3.5.1.2"/>
    </reaction>
</comment>
<dbReference type="OrthoDB" id="9995210at2759"/>
<sequence length="255" mass="28159">MMKTADGLNKAYEMLQPASSANLIFDFFKDPNGDYASVTKLLKCKDMTDGSVSDYIPQLARQDPNLWGLSICTIDGQRVSLGDHKSTFCIQSVSKTFNYSIVASDLGPDVVHAYVGHEPSGRLFDEICLDGTGKPHNPMINSGAIIVTSLIKKGMSMADRFDYVLRGYRKMAGGEHIGFDNAIFLSERDAADRNFALSYYMKENECFPVGTKSLREELELYLQLCSLETNCDTLSVMAATLANGGMRKPLNNSNR</sequence>
<evidence type="ECO:0000313" key="6">
    <source>
        <dbReference type="EMBL" id="PIO75234.1"/>
    </source>
</evidence>
<reference evidence="6 7" key="1">
    <citation type="submission" date="2015-09" db="EMBL/GenBank/DDBJ databases">
        <title>Draft genome of the parasitic nematode Teladorsagia circumcincta isolate WARC Sus (inbred).</title>
        <authorList>
            <person name="Mitreva M."/>
        </authorList>
    </citation>
    <scope>NUCLEOTIDE SEQUENCE [LARGE SCALE GENOMIC DNA]</scope>
    <source>
        <strain evidence="6 7">S</strain>
    </source>
</reference>
<dbReference type="SUPFAM" id="SSF56601">
    <property type="entry name" value="beta-lactamase/transpeptidase-like"/>
    <property type="match status" value="1"/>
</dbReference>
<dbReference type="Proteomes" id="UP000230423">
    <property type="component" value="Unassembled WGS sequence"/>
</dbReference>
<dbReference type="PANTHER" id="PTHR12544">
    <property type="entry name" value="GLUTAMINASE"/>
    <property type="match status" value="1"/>
</dbReference>
<evidence type="ECO:0000256" key="5">
    <source>
        <dbReference type="ARBA" id="ARBA00049534"/>
    </source>
</evidence>
<dbReference type="EC" id="3.5.1.2" evidence="3"/>
<dbReference type="PANTHER" id="PTHR12544:SF29">
    <property type="entry name" value="GLUTAMINASE"/>
    <property type="match status" value="1"/>
</dbReference>
<proteinExistence type="inferred from homology"/>
<gene>
    <name evidence="6" type="ORF">TELCIR_02723</name>
</gene>
<accession>A0A2G9UYC6</accession>
<comment type="similarity">
    <text evidence="1">Belongs to the glutaminase family.</text>
</comment>
<evidence type="ECO:0000256" key="2">
    <source>
        <dbReference type="ARBA" id="ARBA00011881"/>
    </source>
</evidence>
<protein>
    <recommendedName>
        <fullName evidence="3">glutaminase</fullName>
        <ecNumber evidence="3">3.5.1.2</ecNumber>
    </recommendedName>
</protein>
<dbReference type="AlphaFoldDB" id="A0A2G9UYC6"/>
<evidence type="ECO:0000256" key="4">
    <source>
        <dbReference type="ARBA" id="ARBA00022801"/>
    </source>
</evidence>
<dbReference type="EMBL" id="KZ345162">
    <property type="protein sequence ID" value="PIO75234.1"/>
    <property type="molecule type" value="Genomic_DNA"/>
</dbReference>
<dbReference type="GO" id="GO:0006543">
    <property type="term" value="P:L-glutamine catabolic process"/>
    <property type="evidence" value="ECO:0007669"/>
    <property type="project" value="TreeGrafter"/>
</dbReference>
<evidence type="ECO:0000256" key="3">
    <source>
        <dbReference type="ARBA" id="ARBA00012918"/>
    </source>
</evidence>
<dbReference type="InterPro" id="IPR012338">
    <property type="entry name" value="Beta-lactam/transpept-like"/>
</dbReference>
<keyword evidence="4" id="KW-0378">Hydrolase</keyword>
<evidence type="ECO:0000313" key="7">
    <source>
        <dbReference type="Proteomes" id="UP000230423"/>
    </source>
</evidence>
<evidence type="ECO:0000256" key="1">
    <source>
        <dbReference type="ARBA" id="ARBA00011076"/>
    </source>
</evidence>
<dbReference type="GO" id="GO:0006537">
    <property type="term" value="P:glutamate biosynthetic process"/>
    <property type="evidence" value="ECO:0007669"/>
    <property type="project" value="TreeGrafter"/>
</dbReference>
<keyword evidence="7" id="KW-1185">Reference proteome</keyword>
<name>A0A2G9UYC6_TELCI</name>
<dbReference type="InterPro" id="IPR015868">
    <property type="entry name" value="Glutaminase"/>
</dbReference>
<comment type="subunit">
    <text evidence="2">Homotetramer.</text>
</comment>
<dbReference type="Pfam" id="PF04960">
    <property type="entry name" value="Glutaminase"/>
    <property type="match status" value="1"/>
</dbReference>
<dbReference type="Gene3D" id="3.40.710.10">
    <property type="entry name" value="DD-peptidase/beta-lactamase superfamily"/>
    <property type="match status" value="1"/>
</dbReference>
<dbReference type="GO" id="GO:0004359">
    <property type="term" value="F:glutaminase activity"/>
    <property type="evidence" value="ECO:0007669"/>
    <property type="project" value="UniProtKB-EC"/>
</dbReference>